<dbReference type="InterPro" id="IPR008928">
    <property type="entry name" value="6-hairpin_glycosidase_sf"/>
</dbReference>
<dbReference type="InterPro" id="IPR018232">
    <property type="entry name" value="Glyco_hydro_37_CS"/>
</dbReference>
<evidence type="ECO:0000313" key="7">
    <source>
        <dbReference type="EMBL" id="TKJ94879.1"/>
    </source>
</evidence>
<feature type="binding site" evidence="5">
    <location>
        <begin position="210"/>
        <end position="212"/>
    </location>
    <ligand>
        <name>substrate</name>
    </ligand>
</feature>
<dbReference type="GO" id="GO:0071474">
    <property type="term" value="P:cellular hyperosmotic response"/>
    <property type="evidence" value="ECO:0007669"/>
    <property type="project" value="InterPro"/>
</dbReference>
<dbReference type="NCBIfam" id="NF009773">
    <property type="entry name" value="PRK13270.1"/>
    <property type="match status" value="1"/>
</dbReference>
<keyword evidence="3 5" id="KW-0378">Hydrolase</keyword>
<dbReference type="EMBL" id="QGAC01000001">
    <property type="protein sequence ID" value="TKJ94879.1"/>
    <property type="molecule type" value="Genomic_DNA"/>
</dbReference>
<dbReference type="HAMAP" id="MF_01060">
    <property type="entry name" value="Peripl_trehalase"/>
    <property type="match status" value="1"/>
</dbReference>
<evidence type="ECO:0000256" key="1">
    <source>
        <dbReference type="ARBA" id="ARBA00022729"/>
    </source>
</evidence>
<dbReference type="InterPro" id="IPR023720">
    <property type="entry name" value="Trehalase_periplasmic"/>
</dbReference>
<feature type="signal peptide" evidence="5">
    <location>
        <begin position="1"/>
        <end position="31"/>
    </location>
</feature>
<dbReference type="Gene3D" id="1.50.10.10">
    <property type="match status" value="1"/>
</dbReference>
<dbReference type="NCBIfam" id="NF009774">
    <property type="entry name" value="PRK13271.1"/>
    <property type="match status" value="1"/>
</dbReference>
<feature type="binding site" evidence="5">
    <location>
        <position position="157"/>
    </location>
    <ligand>
        <name>substrate</name>
    </ligand>
</feature>
<dbReference type="EC" id="3.2.1.28" evidence="5"/>
<comment type="subcellular location">
    <subcellularLocation>
        <location evidence="5">Periplasm</location>
    </subcellularLocation>
</comment>
<dbReference type="PROSITE" id="PS00927">
    <property type="entry name" value="TREHALASE_1"/>
    <property type="match status" value="1"/>
</dbReference>
<dbReference type="PANTHER" id="PTHR23403">
    <property type="entry name" value="TREHALASE"/>
    <property type="match status" value="1"/>
</dbReference>
<dbReference type="STRING" id="1219360.GCA_001571305_01145"/>
<dbReference type="AlphaFoldDB" id="A0A4U3FPU2"/>
<dbReference type="EMBL" id="JACYNN010000001">
    <property type="protein sequence ID" value="MBD8105434.1"/>
    <property type="molecule type" value="Genomic_DNA"/>
</dbReference>
<dbReference type="GO" id="GO:0005993">
    <property type="term" value="P:trehalose catabolic process"/>
    <property type="evidence" value="ECO:0007669"/>
    <property type="project" value="InterPro"/>
</dbReference>
<protein>
    <recommendedName>
        <fullName evidence="5">Periplasmic trehalase</fullName>
        <ecNumber evidence="5">3.2.1.28</ecNumber>
    </recommendedName>
    <alternativeName>
        <fullName evidence="5">Alpha,alpha-trehalase</fullName>
    </alternativeName>
    <alternativeName>
        <fullName evidence="5">Alpha,alpha-trehalose glucohydrolase</fullName>
    </alternativeName>
</protein>
<evidence type="ECO:0000313" key="8">
    <source>
        <dbReference type="Proteomes" id="UP000306393"/>
    </source>
</evidence>
<reference evidence="7 8" key="1">
    <citation type="journal article" date="2019" name="Sci. Rep.">
        <title>Differences in resource use lead to coexistence of seed-transmitted microbial populations.</title>
        <authorList>
            <person name="Torres-Cortes G."/>
            <person name="Garcia B.J."/>
            <person name="Compant S."/>
            <person name="Rezki S."/>
            <person name="Jones P."/>
            <person name="Preveaux A."/>
            <person name="Briand M."/>
            <person name="Roulet A."/>
            <person name="Bouchez O."/>
            <person name="Jacobson D."/>
            <person name="Barret M."/>
        </authorList>
    </citation>
    <scope>NUCLEOTIDE SEQUENCE [LARGE SCALE GENOMIC DNA]</scope>
    <source>
        <strain evidence="7 8">CFBP13511</strain>
    </source>
</reference>
<sequence precursor="true">MRRVEQRQWNTRLFTPLLLTAALAASFSLQAEESQRMLSSNPQPPDVRLGPLFHAVQAAKLYPDQKTFADAVPKQDPTAILSDWQMQKQQRNFNLKRFVETNFTLPAAGEKYVPPSGQSLRAHINGLWPVLTRSASQANQWDSLLPLPKPYVVPGGRFREVYYWDSYFTMLGLAESGHWDRVQDMVDNFASELDKYGHIPNGNRSYYLSRSQPPFFSMMVDLLAKHDGEAVYSKYLPQLEKEYNYWMADADSPSLAAGSASKRIVKLKDGTLLNRYWDARDVPRTESYMDDIATAGKAPDRDKAGLYRDLRSGAASGWDFSSRWFDKPGDLATIHTTRIVPVDLNALMFHLEKTLAHAYQVAKNEDASKRLTGRAEQRQEAINRYLWDEKQGWYADYDWQKAQVRPQLTAAALFPLYLQAATDDHANRTATAVKAQLLKEGGLVTTTVNNGQQWDAPNGWAPLQWAAVEGLNHYGKQDLAKEIGMRFLQNVQATYDKEHKLVEKYVVEGKGLGGGGGGEYPLQDGFGWTNGVTLKLMDLYCPKDTTCNNVGDISAARPAK</sequence>
<proteinExistence type="inferred from homology"/>
<dbReference type="InterPro" id="IPR001661">
    <property type="entry name" value="Glyco_hydro_37"/>
</dbReference>
<feature type="binding site" evidence="5">
    <location>
        <begin position="164"/>
        <end position="165"/>
    </location>
    <ligand>
        <name>substrate</name>
    </ligand>
</feature>
<organism evidence="7 8">
    <name type="scientific">Erwinia persicina</name>
    <dbReference type="NCBI Taxonomy" id="55211"/>
    <lineage>
        <taxon>Bacteria</taxon>
        <taxon>Pseudomonadati</taxon>
        <taxon>Pseudomonadota</taxon>
        <taxon>Gammaproteobacteria</taxon>
        <taxon>Enterobacterales</taxon>
        <taxon>Erwiniaceae</taxon>
        <taxon>Erwinia</taxon>
    </lineage>
</organism>
<keyword evidence="9" id="KW-1185">Reference proteome</keyword>
<dbReference type="Proteomes" id="UP000661012">
    <property type="component" value="Unassembled WGS sequence"/>
</dbReference>
<feature type="active site" description="Proton donor/acceptor" evidence="5">
    <location>
        <position position="319"/>
    </location>
</feature>
<evidence type="ECO:0000256" key="4">
    <source>
        <dbReference type="ARBA" id="ARBA00023295"/>
    </source>
</evidence>
<accession>A0A4U3FPU2</accession>
<keyword evidence="4 5" id="KW-0326">Glycosidase</keyword>
<comment type="subunit">
    <text evidence="5">Monomer.</text>
</comment>
<dbReference type="GO" id="GO:0004555">
    <property type="term" value="F:alpha,alpha-trehalase activity"/>
    <property type="evidence" value="ECO:0007669"/>
    <property type="project" value="UniProtKB-UniRule"/>
</dbReference>
<dbReference type="PRINTS" id="PR00744">
    <property type="entry name" value="GLHYDRLASE37"/>
</dbReference>
<reference evidence="6 9" key="2">
    <citation type="journal article" date="2020" name="FEMS Microbiol. Ecol.">
        <title>Temporal dynamics of bacterial communities during seed development and maturation.</title>
        <authorList>
            <person name="Chesneau G."/>
            <person name="Torres-Cortes G."/>
            <person name="Briand M."/>
            <person name="Darrasse A."/>
            <person name="Preveaux A."/>
            <person name="Marais C."/>
            <person name="Jacques M.A."/>
            <person name="Shade A."/>
            <person name="Barret M."/>
        </authorList>
    </citation>
    <scope>NUCLEOTIDE SEQUENCE [LARGE SCALE GENOMIC DNA]</scope>
    <source>
        <strain evidence="6 9">CFBP13732</strain>
    </source>
</reference>
<evidence type="ECO:0000256" key="2">
    <source>
        <dbReference type="ARBA" id="ARBA00022764"/>
    </source>
</evidence>
<comment type="catalytic activity">
    <reaction evidence="5">
        <text>alpha,alpha-trehalose + H2O = alpha-D-glucose + beta-D-glucose</text>
        <dbReference type="Rhea" id="RHEA:32675"/>
        <dbReference type="ChEBI" id="CHEBI:15377"/>
        <dbReference type="ChEBI" id="CHEBI:15903"/>
        <dbReference type="ChEBI" id="CHEBI:16551"/>
        <dbReference type="ChEBI" id="CHEBI:17925"/>
        <dbReference type="EC" id="3.2.1.28"/>
    </reaction>
</comment>
<feature type="binding site" evidence="5">
    <location>
        <position position="201"/>
    </location>
    <ligand>
        <name>substrate</name>
    </ligand>
</feature>
<comment type="similarity">
    <text evidence="5">Belongs to the glycosyl hydrolase 37 family.</text>
</comment>
<comment type="caution">
    <text evidence="5">Lacks conserved residue(s) required for the propagation of feature annotation.</text>
</comment>
<dbReference type="PROSITE" id="PS00928">
    <property type="entry name" value="TREHALASE_2"/>
    <property type="match status" value="1"/>
</dbReference>
<dbReference type="GO" id="GO:0042597">
    <property type="term" value="C:periplasmic space"/>
    <property type="evidence" value="ECO:0007669"/>
    <property type="project" value="UniProtKB-SubCell"/>
</dbReference>
<gene>
    <name evidence="5 7" type="primary">treA</name>
    <name evidence="7" type="ORF">EpCFBP13511_00515</name>
    <name evidence="6" type="ORF">IFT93_03225</name>
</gene>
<dbReference type="Proteomes" id="UP000306393">
    <property type="component" value="Unassembled WGS sequence"/>
</dbReference>
<name>A0A4U3FPU2_9GAMM</name>
<dbReference type="Pfam" id="PF01204">
    <property type="entry name" value="Trehalase"/>
    <property type="match status" value="1"/>
</dbReference>
<dbReference type="OrthoDB" id="106887at2"/>
<feature type="chain" id="PRO_5021053427" description="Periplasmic trehalase" evidence="5">
    <location>
        <begin position="32"/>
        <end position="560"/>
    </location>
</feature>
<feature type="binding site" evidence="5">
    <location>
        <position position="317"/>
    </location>
    <ligand>
        <name>substrate</name>
    </ligand>
</feature>
<comment type="function">
    <text evidence="5">Provides the cells with the ability to utilize trehalose at high osmolarity by splitting it into glucose molecules that can subsequently be taken up by the phosphotransferase-mediated uptake system.</text>
</comment>
<dbReference type="GeneID" id="67477102"/>
<dbReference type="InterPro" id="IPR012341">
    <property type="entry name" value="6hp_glycosidase-like_sf"/>
</dbReference>
<keyword evidence="1 5" id="KW-0732">Signal</keyword>
<evidence type="ECO:0000256" key="3">
    <source>
        <dbReference type="ARBA" id="ARBA00022801"/>
    </source>
</evidence>
<feature type="binding site" evidence="5">
    <location>
        <position position="519"/>
    </location>
    <ligand>
        <name>substrate</name>
    </ligand>
</feature>
<evidence type="ECO:0000256" key="5">
    <source>
        <dbReference type="HAMAP-Rule" id="MF_01060"/>
    </source>
</evidence>
<evidence type="ECO:0000313" key="9">
    <source>
        <dbReference type="Proteomes" id="UP000661012"/>
    </source>
</evidence>
<comment type="caution">
    <text evidence="7">The sequence shown here is derived from an EMBL/GenBank/DDBJ whole genome shotgun (WGS) entry which is preliminary data.</text>
</comment>
<feature type="active site" description="Proton donor/acceptor" evidence="5">
    <location>
        <position position="503"/>
    </location>
</feature>
<evidence type="ECO:0000313" key="6">
    <source>
        <dbReference type="EMBL" id="MBD8105434.1"/>
    </source>
</evidence>
<keyword evidence="2 5" id="KW-0574">Periplasm</keyword>
<dbReference type="SUPFAM" id="SSF48208">
    <property type="entry name" value="Six-hairpin glycosidases"/>
    <property type="match status" value="1"/>
</dbReference>
<dbReference type="FunFam" id="1.50.10.10:FF:000003">
    <property type="entry name" value="Cytoplasmic trehalase"/>
    <property type="match status" value="1"/>
</dbReference>
<dbReference type="PANTHER" id="PTHR23403:SF1">
    <property type="entry name" value="TREHALASE"/>
    <property type="match status" value="1"/>
</dbReference>
<dbReference type="RefSeq" id="WP_137268497.1">
    <property type="nucleotide sequence ID" value="NZ_CP082141.1"/>
</dbReference>